<reference evidence="2 3" key="1">
    <citation type="submission" date="2020-02" db="EMBL/GenBank/DDBJ databases">
        <authorList>
            <person name="Ferguson B K."/>
        </authorList>
    </citation>
    <scope>NUCLEOTIDE SEQUENCE [LARGE SCALE GENOMIC DNA]</scope>
</reference>
<dbReference type="EMBL" id="CADCXU010024223">
    <property type="protein sequence ID" value="CAB0011559.1"/>
    <property type="molecule type" value="Genomic_DNA"/>
</dbReference>
<dbReference type="Proteomes" id="UP000479000">
    <property type="component" value="Unassembled WGS sequence"/>
</dbReference>
<feature type="region of interest" description="Disordered" evidence="1">
    <location>
        <begin position="16"/>
        <end position="42"/>
    </location>
</feature>
<evidence type="ECO:0000256" key="1">
    <source>
        <dbReference type="SAM" id="MobiDB-lite"/>
    </source>
</evidence>
<keyword evidence="3" id="KW-1185">Reference proteome</keyword>
<gene>
    <name evidence="2" type="ORF">NTEN_LOCUS16485</name>
</gene>
<evidence type="ECO:0000313" key="3">
    <source>
        <dbReference type="Proteomes" id="UP000479000"/>
    </source>
</evidence>
<name>A0A6H5H816_9HEMI</name>
<proteinExistence type="predicted"/>
<feature type="region of interest" description="Disordered" evidence="1">
    <location>
        <begin position="390"/>
        <end position="416"/>
    </location>
</feature>
<organism evidence="2 3">
    <name type="scientific">Nesidiocoris tenuis</name>
    <dbReference type="NCBI Taxonomy" id="355587"/>
    <lineage>
        <taxon>Eukaryota</taxon>
        <taxon>Metazoa</taxon>
        <taxon>Ecdysozoa</taxon>
        <taxon>Arthropoda</taxon>
        <taxon>Hexapoda</taxon>
        <taxon>Insecta</taxon>
        <taxon>Pterygota</taxon>
        <taxon>Neoptera</taxon>
        <taxon>Paraneoptera</taxon>
        <taxon>Hemiptera</taxon>
        <taxon>Heteroptera</taxon>
        <taxon>Panheteroptera</taxon>
        <taxon>Cimicomorpha</taxon>
        <taxon>Miridae</taxon>
        <taxon>Dicyphina</taxon>
        <taxon>Nesidiocoris</taxon>
    </lineage>
</organism>
<feature type="compositionally biased region" description="Basic and acidic residues" evidence="1">
    <location>
        <begin position="390"/>
        <end position="411"/>
    </location>
</feature>
<protein>
    <submittedName>
        <fullName evidence="2">Uncharacterized protein</fullName>
    </submittedName>
</protein>
<accession>A0A6H5H816</accession>
<sequence>MFFEFPYRKLGCHVVSQGRPSSGRANGPTSRRSTSRIGRPTPGQSAELLLRLGVHFLSLYIKRCGCWPIINSAVHSSAGLSPTRHFLGREVNTPLLLRWDISCSDHQNETAQTDIWKQALEILKAALSQMKCQYDSTHAKKHCLIYEGVHENIPIIVGGMFYYLPQMLLWAFNLELRGGVVCGLGEVNDGIYSSSASGSIFEYSNTKLPDGRLRGGGGVRPIRDPVRDHGLLPSLTLNYLKQQVWYKRSRHSASNSTRALWWRRVQIRRAAPMPLTLHLGEPIKCPDHRIGSADYCEIGLVTYYPFIPSIQKRNDFLSSMKRFSERGVFQSNAVIPGLIPGPSWGHRLKTWKAIMREGSARLIRATGREEWKIALHPTRAMMTRLKVESAEKPTLKAVSHDRSTRRTDHRPSGQTSSLAMISWRARRRIANCGNDLRLFRTVCASLWVDASPGLVSLQDKYLILG</sequence>
<dbReference type="AlphaFoldDB" id="A0A6H5H816"/>
<evidence type="ECO:0000313" key="2">
    <source>
        <dbReference type="EMBL" id="CAB0011559.1"/>
    </source>
</evidence>
<feature type="compositionally biased region" description="Polar residues" evidence="1">
    <location>
        <begin position="18"/>
        <end position="36"/>
    </location>
</feature>